<feature type="compositionally biased region" description="Acidic residues" evidence="1">
    <location>
        <begin position="91"/>
        <end position="102"/>
    </location>
</feature>
<sequence length="163" mass="17849">MDRSELLKQFMGVVSCDEKQAQFYLEANNWNLNEALSNYIEEPMGDVEQETTESGPFQGTQDPVPSNATSGSSKQKSSPRSRVATIRDLDNEVSEEEEEEERENLFAGGEKSGIFTQNPNAKSPKPSNSLVNDILKKAAEGGRGPAEEAEVPDATPRSFFTGT</sequence>
<dbReference type="GO" id="GO:0005634">
    <property type="term" value="C:nucleus"/>
    <property type="evidence" value="ECO:0007669"/>
    <property type="project" value="TreeGrafter"/>
</dbReference>
<dbReference type="AlphaFoldDB" id="A0A9N9I151"/>
<gene>
    <name evidence="2" type="ORF">AMORRO_LOCUS12974</name>
</gene>
<dbReference type="InterPro" id="IPR009060">
    <property type="entry name" value="UBA-like_sf"/>
</dbReference>
<accession>A0A9N9I151</accession>
<evidence type="ECO:0000313" key="3">
    <source>
        <dbReference type="Proteomes" id="UP000789342"/>
    </source>
</evidence>
<evidence type="ECO:0000313" key="2">
    <source>
        <dbReference type="EMBL" id="CAG8715513.1"/>
    </source>
</evidence>
<dbReference type="Proteomes" id="UP000789342">
    <property type="component" value="Unassembled WGS sequence"/>
</dbReference>
<dbReference type="GO" id="GO:0061025">
    <property type="term" value="P:membrane fusion"/>
    <property type="evidence" value="ECO:0007669"/>
    <property type="project" value="TreeGrafter"/>
</dbReference>
<organism evidence="2 3">
    <name type="scientific">Acaulospora morrowiae</name>
    <dbReference type="NCBI Taxonomy" id="94023"/>
    <lineage>
        <taxon>Eukaryota</taxon>
        <taxon>Fungi</taxon>
        <taxon>Fungi incertae sedis</taxon>
        <taxon>Mucoromycota</taxon>
        <taxon>Glomeromycotina</taxon>
        <taxon>Glomeromycetes</taxon>
        <taxon>Diversisporales</taxon>
        <taxon>Acaulosporaceae</taxon>
        <taxon>Acaulospora</taxon>
    </lineage>
</organism>
<keyword evidence="3" id="KW-1185">Reference proteome</keyword>
<feature type="compositionally biased region" description="Low complexity" evidence="1">
    <location>
        <begin position="66"/>
        <end position="81"/>
    </location>
</feature>
<dbReference type="EMBL" id="CAJVPV010020697">
    <property type="protein sequence ID" value="CAG8715513.1"/>
    <property type="molecule type" value="Genomic_DNA"/>
</dbReference>
<dbReference type="GO" id="GO:0043130">
    <property type="term" value="F:ubiquitin binding"/>
    <property type="evidence" value="ECO:0007669"/>
    <property type="project" value="TreeGrafter"/>
</dbReference>
<feature type="compositionally biased region" description="Polar residues" evidence="1">
    <location>
        <begin position="52"/>
        <end position="64"/>
    </location>
</feature>
<protein>
    <submittedName>
        <fullName evidence="2">4147_t:CDS:1</fullName>
    </submittedName>
</protein>
<dbReference type="GO" id="GO:0031468">
    <property type="term" value="P:nuclear membrane reassembly"/>
    <property type="evidence" value="ECO:0007669"/>
    <property type="project" value="TreeGrafter"/>
</dbReference>
<dbReference type="GO" id="GO:0007030">
    <property type="term" value="P:Golgi organization"/>
    <property type="evidence" value="ECO:0007669"/>
    <property type="project" value="TreeGrafter"/>
</dbReference>
<dbReference type="PANTHER" id="PTHR23333">
    <property type="entry name" value="UBX DOMAIN CONTAINING PROTEIN"/>
    <property type="match status" value="1"/>
</dbReference>
<dbReference type="SUPFAM" id="SSF46934">
    <property type="entry name" value="UBA-like"/>
    <property type="match status" value="1"/>
</dbReference>
<evidence type="ECO:0000256" key="1">
    <source>
        <dbReference type="SAM" id="MobiDB-lite"/>
    </source>
</evidence>
<dbReference type="Gene3D" id="1.10.8.10">
    <property type="entry name" value="DNA helicase RuvA subunit, C-terminal domain"/>
    <property type="match status" value="1"/>
</dbReference>
<dbReference type="GO" id="GO:0043161">
    <property type="term" value="P:proteasome-mediated ubiquitin-dependent protein catabolic process"/>
    <property type="evidence" value="ECO:0007669"/>
    <property type="project" value="TreeGrafter"/>
</dbReference>
<feature type="compositionally biased region" description="Polar residues" evidence="1">
    <location>
        <begin position="114"/>
        <end position="131"/>
    </location>
</feature>
<dbReference type="PANTHER" id="PTHR23333:SF20">
    <property type="entry name" value="NSFL1 COFACTOR P47"/>
    <property type="match status" value="1"/>
</dbReference>
<dbReference type="GO" id="GO:0000045">
    <property type="term" value="P:autophagosome assembly"/>
    <property type="evidence" value="ECO:0007669"/>
    <property type="project" value="TreeGrafter"/>
</dbReference>
<feature type="non-terminal residue" evidence="2">
    <location>
        <position position="163"/>
    </location>
</feature>
<dbReference type="Pfam" id="PF14555">
    <property type="entry name" value="UBA_4"/>
    <property type="match status" value="1"/>
</dbReference>
<dbReference type="CDD" id="cd14348">
    <property type="entry name" value="UBA_p47"/>
    <property type="match status" value="1"/>
</dbReference>
<proteinExistence type="predicted"/>
<reference evidence="2" key="1">
    <citation type="submission" date="2021-06" db="EMBL/GenBank/DDBJ databases">
        <authorList>
            <person name="Kallberg Y."/>
            <person name="Tangrot J."/>
            <person name="Rosling A."/>
        </authorList>
    </citation>
    <scope>NUCLEOTIDE SEQUENCE</scope>
    <source>
        <strain evidence="2">CL551</strain>
    </source>
</reference>
<name>A0A9N9I151_9GLOM</name>
<feature type="region of interest" description="Disordered" evidence="1">
    <location>
        <begin position="41"/>
        <end position="163"/>
    </location>
</feature>
<dbReference type="GO" id="GO:0005829">
    <property type="term" value="C:cytosol"/>
    <property type="evidence" value="ECO:0007669"/>
    <property type="project" value="TreeGrafter"/>
</dbReference>
<comment type="caution">
    <text evidence="2">The sequence shown here is derived from an EMBL/GenBank/DDBJ whole genome shotgun (WGS) entry which is preliminary data.</text>
</comment>